<dbReference type="Gene3D" id="1.20.5.740">
    <property type="entry name" value="Single helix bin"/>
    <property type="match status" value="1"/>
</dbReference>
<dbReference type="Gene3D" id="3.10.20.90">
    <property type="entry name" value="Phosphatidylinositol 3-kinase Catalytic Subunit, Chain A, domain 1"/>
    <property type="match status" value="1"/>
</dbReference>
<dbReference type="InterPro" id="IPR032443">
    <property type="entry name" value="RAWUL"/>
</dbReference>
<comment type="subcellular location">
    <subcellularLocation>
        <location evidence="1">Nucleus</location>
    </subcellularLocation>
</comment>
<dbReference type="SUPFAM" id="SSF49764">
    <property type="entry name" value="HSP20-like chaperones"/>
    <property type="match status" value="1"/>
</dbReference>
<accession>A0A0V0RGD5</accession>
<keyword evidence="2" id="KW-0539">Nucleus</keyword>
<evidence type="ECO:0000313" key="4">
    <source>
        <dbReference type="EMBL" id="KRX13547.1"/>
    </source>
</evidence>
<dbReference type="InterPro" id="IPR008978">
    <property type="entry name" value="HSP20-like_chaperone"/>
</dbReference>
<dbReference type="PANTHER" id="PTHR45893">
    <property type="entry name" value="POLYCOMB GROUP RING FINGER PROTEIN"/>
    <property type="match status" value="1"/>
</dbReference>
<dbReference type="AlphaFoldDB" id="A0A0V0RGD5"/>
<dbReference type="Gene3D" id="3.30.40.10">
    <property type="entry name" value="Zinc/RING finger domain, C3HC4 (zinc finger)"/>
    <property type="match status" value="1"/>
</dbReference>
<sequence>METRKVLLRSLNPYITCYVCKVCKTCLLNHLSTNVTCPKCEIVIHQSHPTNYIMPDRSLQDIVYKLVPNLFRNEMERREAFHKKHGLPFDNPLNITESDANASSSSANENYHRFDEHVTVWLRPDHTMEPIKCPFICCSWQTTVAHLKKLLAKTIYGDLARFKDFDILCNHEIMGKDHSMKFIYRTRWRNMRPPLELFSVKELVCNIAKWNMSHFDERSGIIACQTPWGRWWQTLEEVFVEFELQKPVKGKQLFGEITKKTVRFEINGEPLLKGELFNIVHENESTWTVEKNLLCIMLSKAKADSSNCWRSLFANGDFKADEETFDYMERKLVLEKFQKENPGMDFTGSEITGNYHNGGPQLPD</sequence>
<dbReference type="Proteomes" id="UP000054630">
    <property type="component" value="Unassembled WGS sequence"/>
</dbReference>
<reference evidence="4 5" key="1">
    <citation type="submission" date="2015-01" db="EMBL/GenBank/DDBJ databases">
        <title>Evolution of Trichinella species and genotypes.</title>
        <authorList>
            <person name="Korhonen P.K."/>
            <person name="Edoardo P."/>
            <person name="Giuseppe L.R."/>
            <person name="Gasser R.B."/>
        </authorList>
    </citation>
    <scope>NUCLEOTIDE SEQUENCE [LARGE SCALE GENOMIC DNA]</scope>
    <source>
        <strain evidence="4">ISS37</strain>
    </source>
</reference>
<keyword evidence="5" id="KW-1185">Reference proteome</keyword>
<evidence type="ECO:0000313" key="5">
    <source>
        <dbReference type="Proteomes" id="UP000054630"/>
    </source>
</evidence>
<comment type="caution">
    <text evidence="4">The sequence shown here is derived from an EMBL/GenBank/DDBJ whole genome shotgun (WGS) entry which is preliminary data.</text>
</comment>
<proteinExistence type="predicted"/>
<evidence type="ECO:0000256" key="2">
    <source>
        <dbReference type="ARBA" id="ARBA00023242"/>
    </source>
</evidence>
<dbReference type="Gene3D" id="2.60.40.790">
    <property type="match status" value="1"/>
</dbReference>
<dbReference type="Pfam" id="PF04969">
    <property type="entry name" value="CS"/>
    <property type="match status" value="1"/>
</dbReference>
<dbReference type="PROSITE" id="PS51203">
    <property type="entry name" value="CS"/>
    <property type="match status" value="1"/>
</dbReference>
<dbReference type="InterPro" id="IPR051507">
    <property type="entry name" value="PcG_RING_finger"/>
</dbReference>
<protein>
    <submittedName>
        <fullName evidence="4">Polycomb group RING finger protein 3</fullName>
    </submittedName>
</protein>
<dbReference type="EMBL" id="JYDL01000195">
    <property type="protein sequence ID" value="KRX13547.1"/>
    <property type="molecule type" value="Genomic_DNA"/>
</dbReference>
<dbReference type="InterPro" id="IPR007052">
    <property type="entry name" value="CS_dom"/>
</dbReference>
<organism evidence="4 5">
    <name type="scientific">Trichinella nelsoni</name>
    <dbReference type="NCBI Taxonomy" id="6336"/>
    <lineage>
        <taxon>Eukaryota</taxon>
        <taxon>Metazoa</taxon>
        <taxon>Ecdysozoa</taxon>
        <taxon>Nematoda</taxon>
        <taxon>Enoplea</taxon>
        <taxon>Dorylaimia</taxon>
        <taxon>Trichinellida</taxon>
        <taxon>Trichinellidae</taxon>
        <taxon>Trichinella</taxon>
    </lineage>
</organism>
<dbReference type="GO" id="GO:0005634">
    <property type="term" value="C:nucleus"/>
    <property type="evidence" value="ECO:0007669"/>
    <property type="project" value="UniProtKB-SubCell"/>
</dbReference>
<feature type="domain" description="CS" evidence="3">
    <location>
        <begin position="224"/>
        <end position="313"/>
    </location>
</feature>
<name>A0A0V0RGD5_9BILA</name>
<evidence type="ECO:0000259" key="3">
    <source>
        <dbReference type="PROSITE" id="PS51203"/>
    </source>
</evidence>
<dbReference type="InterPro" id="IPR013083">
    <property type="entry name" value="Znf_RING/FYVE/PHD"/>
</dbReference>
<dbReference type="Pfam" id="PF16207">
    <property type="entry name" value="RAWUL"/>
    <property type="match status" value="1"/>
</dbReference>
<gene>
    <name evidence="4" type="primary">PcgF3</name>
    <name evidence="4" type="ORF">T07_15101</name>
</gene>
<evidence type="ECO:0000256" key="1">
    <source>
        <dbReference type="ARBA" id="ARBA00004123"/>
    </source>
</evidence>
<dbReference type="STRING" id="6336.A0A0V0RGD5"/>
<dbReference type="OrthoDB" id="1305878at2759"/>